<proteinExistence type="predicted"/>
<feature type="region of interest" description="Disordered" evidence="1">
    <location>
        <begin position="39"/>
        <end position="96"/>
    </location>
</feature>
<dbReference type="PATRIC" id="fig|1299334.3.peg.2892"/>
<evidence type="ECO:0000256" key="1">
    <source>
        <dbReference type="SAM" id="MobiDB-lite"/>
    </source>
</evidence>
<feature type="compositionally biased region" description="Basic and acidic residues" evidence="1">
    <location>
        <begin position="39"/>
        <end position="62"/>
    </location>
</feature>
<protein>
    <submittedName>
        <fullName evidence="2">Uncharacterized protein</fullName>
    </submittedName>
</protein>
<dbReference type="AlphaFoldDB" id="X8CK54"/>
<comment type="caution">
    <text evidence="2">The sequence shown here is derived from an EMBL/GenBank/DDBJ whole genome shotgun (WGS) entry which is preliminary data.</text>
</comment>
<reference evidence="2" key="1">
    <citation type="submission" date="2014-01" db="EMBL/GenBank/DDBJ databases">
        <authorList>
            <person name="Brown-Elliot B."/>
            <person name="Wallace R."/>
            <person name="Lenaerts A."/>
            <person name="Ordway D."/>
            <person name="DeGroote M.A."/>
            <person name="Parker T."/>
            <person name="Sizemore C."/>
            <person name="Tallon L.J."/>
            <person name="Sadzewicz L.K."/>
            <person name="Sengamalay N."/>
            <person name="Fraser C.M."/>
            <person name="Hine E."/>
            <person name="Shefchek K.A."/>
            <person name="Das S.P."/>
            <person name="Tettelin H."/>
        </authorList>
    </citation>
    <scope>NUCLEOTIDE SEQUENCE [LARGE SCALE GENOMIC DNA]</scope>
    <source>
        <strain evidence="2">4042</strain>
    </source>
</reference>
<accession>X8CK54</accession>
<evidence type="ECO:0000313" key="2">
    <source>
        <dbReference type="EMBL" id="EUA56752.1"/>
    </source>
</evidence>
<organism evidence="2">
    <name type="scientific">Mycobacterium xenopi 4042</name>
    <dbReference type="NCBI Taxonomy" id="1299334"/>
    <lineage>
        <taxon>Bacteria</taxon>
        <taxon>Bacillati</taxon>
        <taxon>Actinomycetota</taxon>
        <taxon>Actinomycetes</taxon>
        <taxon>Mycobacteriales</taxon>
        <taxon>Mycobacteriaceae</taxon>
        <taxon>Mycobacterium</taxon>
    </lineage>
</organism>
<dbReference type="EMBL" id="JAOB01000029">
    <property type="protein sequence ID" value="EUA56752.1"/>
    <property type="molecule type" value="Genomic_DNA"/>
</dbReference>
<name>X8CK54_MYCXE</name>
<gene>
    <name evidence="2" type="ORF">I553_8806</name>
</gene>
<dbReference type="AntiFam" id="ANF00199">
    <property type="entry name" value="Shadow ORF (opposite gltB)"/>
</dbReference>
<sequence>MRPPEAEQHGHVVHLAGVTGLDNQPDLGAGAFPHQMVVHRGDGKQRRDRAIVSSDSRSERIMMRAPSAIAADVCERTSSSAAFSRRRPRRPGTSSE</sequence>